<accession>A0A918DIT6</accession>
<organism evidence="4 5">
    <name type="scientific">Nonomuraea cavernae</name>
    <dbReference type="NCBI Taxonomy" id="2045107"/>
    <lineage>
        <taxon>Bacteria</taxon>
        <taxon>Bacillati</taxon>
        <taxon>Actinomycetota</taxon>
        <taxon>Actinomycetes</taxon>
        <taxon>Streptosporangiales</taxon>
        <taxon>Streptosporangiaceae</taxon>
        <taxon>Nonomuraea</taxon>
    </lineage>
</organism>
<evidence type="ECO:0000256" key="2">
    <source>
        <dbReference type="SAM" id="MobiDB-lite"/>
    </source>
</evidence>
<evidence type="ECO:0000259" key="3">
    <source>
        <dbReference type="Pfam" id="PF01575"/>
    </source>
</evidence>
<comment type="similarity">
    <text evidence="1">Belongs to the enoyl-CoA hydratase/isomerase family.</text>
</comment>
<feature type="compositionally biased region" description="Low complexity" evidence="2">
    <location>
        <begin position="141"/>
        <end position="160"/>
    </location>
</feature>
<name>A0A918DIT6_9ACTN</name>
<evidence type="ECO:0000313" key="4">
    <source>
        <dbReference type="EMBL" id="GGO66618.1"/>
    </source>
</evidence>
<comment type="caution">
    <text evidence="4">The sequence shown here is derived from an EMBL/GenBank/DDBJ whole genome shotgun (WGS) entry which is preliminary data.</text>
</comment>
<dbReference type="InterPro" id="IPR002539">
    <property type="entry name" value="MaoC-like_dom"/>
</dbReference>
<proteinExistence type="inferred from homology"/>
<dbReference type="EMBL" id="BMNH01000004">
    <property type="protein sequence ID" value="GGO66618.1"/>
    <property type="molecule type" value="Genomic_DNA"/>
</dbReference>
<gene>
    <name evidence="4" type="ORF">GCM10012289_21060</name>
</gene>
<dbReference type="Proteomes" id="UP000646523">
    <property type="component" value="Unassembled WGS sequence"/>
</dbReference>
<reference evidence="4" key="2">
    <citation type="submission" date="2020-09" db="EMBL/GenBank/DDBJ databases">
        <authorList>
            <person name="Sun Q."/>
            <person name="Zhou Y."/>
        </authorList>
    </citation>
    <scope>NUCLEOTIDE SEQUENCE</scope>
    <source>
        <strain evidence="4">CGMCC 4.7368</strain>
    </source>
</reference>
<evidence type="ECO:0000313" key="5">
    <source>
        <dbReference type="Proteomes" id="UP000646523"/>
    </source>
</evidence>
<dbReference type="Pfam" id="PF01575">
    <property type="entry name" value="MaoC_dehydratas"/>
    <property type="match status" value="1"/>
</dbReference>
<reference evidence="4" key="1">
    <citation type="journal article" date="2014" name="Int. J. Syst. Evol. Microbiol.">
        <title>Complete genome sequence of Corynebacterium casei LMG S-19264T (=DSM 44701T), isolated from a smear-ripened cheese.</title>
        <authorList>
            <consortium name="US DOE Joint Genome Institute (JGI-PGF)"/>
            <person name="Walter F."/>
            <person name="Albersmeier A."/>
            <person name="Kalinowski J."/>
            <person name="Ruckert C."/>
        </authorList>
    </citation>
    <scope>NUCLEOTIDE SEQUENCE</scope>
    <source>
        <strain evidence="4">CGMCC 4.7368</strain>
    </source>
</reference>
<feature type="region of interest" description="Disordered" evidence="2">
    <location>
        <begin position="134"/>
        <end position="160"/>
    </location>
</feature>
<feature type="domain" description="MaoC-like" evidence="3">
    <location>
        <begin position="13"/>
        <end position="100"/>
    </location>
</feature>
<dbReference type="AlphaFoldDB" id="A0A918DIT6"/>
<dbReference type="SUPFAM" id="SSF54637">
    <property type="entry name" value="Thioesterase/thiol ester dehydrase-isomerase"/>
    <property type="match status" value="1"/>
</dbReference>
<sequence length="160" mass="17165">MTYEAGQELPPLERRIGLADMIAYAGATWDWYRLHYDPEFVARQKLPAPVVDGQVFGALLVEQIQDWLGPRCFVHKLDFSFKALVFAEETVRCEGTVTEVGDDYLVLEQRVVVVGADGGVDRVAAGPAHARVLLGTPDGPGATSGTHSGTHSASGEAGAK</sequence>
<dbReference type="RefSeq" id="WP_189123821.1">
    <property type="nucleotide sequence ID" value="NZ_BMNH01000004.1"/>
</dbReference>
<dbReference type="InterPro" id="IPR029069">
    <property type="entry name" value="HotDog_dom_sf"/>
</dbReference>
<evidence type="ECO:0000256" key="1">
    <source>
        <dbReference type="ARBA" id="ARBA00005254"/>
    </source>
</evidence>
<protein>
    <recommendedName>
        <fullName evidence="3">MaoC-like domain-containing protein</fullName>
    </recommendedName>
</protein>
<dbReference type="Gene3D" id="3.10.129.10">
    <property type="entry name" value="Hotdog Thioesterase"/>
    <property type="match status" value="1"/>
</dbReference>
<keyword evidence="5" id="KW-1185">Reference proteome</keyword>